<dbReference type="PANTHER" id="PTHR14484:SF1">
    <property type="entry name" value="COILED-COIL DOMAIN-CONTAINING PROTEIN 71L"/>
    <property type="match status" value="1"/>
</dbReference>
<dbReference type="PANTHER" id="PTHR14484">
    <property type="entry name" value="COILED-COIL DOMAIN-CONTAINING PROTEIN 71"/>
    <property type="match status" value="1"/>
</dbReference>
<evidence type="ECO:0000313" key="3">
    <source>
        <dbReference type="EMBL" id="NXN86099.1"/>
    </source>
</evidence>
<name>A0A7L1MFQ2_BOMGA</name>
<dbReference type="OrthoDB" id="9939459at2759"/>
<comment type="caution">
    <text evidence="3">The sequence shown here is derived from an EMBL/GenBank/DDBJ whole genome shotgun (WGS) entry which is preliminary data.</text>
</comment>
<evidence type="ECO:0000313" key="4">
    <source>
        <dbReference type="Proteomes" id="UP000532545"/>
    </source>
</evidence>
<reference evidence="3 4" key="1">
    <citation type="submission" date="2019-09" db="EMBL/GenBank/DDBJ databases">
        <title>Bird 10,000 Genomes (B10K) Project - Family phase.</title>
        <authorList>
            <person name="Zhang G."/>
        </authorList>
    </citation>
    <scope>NUCLEOTIDE SEQUENCE [LARGE SCALE GENOMIC DNA]</scope>
    <source>
        <strain evidence="3">B10K-DU-002-23</strain>
        <tissue evidence="3">Muscle</tissue>
    </source>
</reference>
<feature type="non-terminal residue" evidence="3">
    <location>
        <position position="103"/>
    </location>
</feature>
<keyword evidence="1" id="KW-0597">Phosphoprotein</keyword>
<dbReference type="Proteomes" id="UP000532545">
    <property type="component" value="Unassembled WGS sequence"/>
</dbReference>
<dbReference type="AlphaFoldDB" id="A0A7L1MFQ2"/>
<feature type="region of interest" description="Disordered" evidence="2">
    <location>
        <begin position="1"/>
        <end position="39"/>
    </location>
</feature>
<evidence type="ECO:0000256" key="1">
    <source>
        <dbReference type="ARBA" id="ARBA00022553"/>
    </source>
</evidence>
<evidence type="ECO:0000256" key="2">
    <source>
        <dbReference type="SAM" id="MobiDB-lite"/>
    </source>
</evidence>
<gene>
    <name evidence="3" type="primary">Ccdc71l</name>
    <name evidence="3" type="ORF">BOMGAR_R15752</name>
</gene>
<proteinExistence type="predicted"/>
<accession>A0A7L1MFQ2</accession>
<feature type="non-terminal residue" evidence="3">
    <location>
        <position position="1"/>
    </location>
</feature>
<sequence>RQRPAAGGSRAQEEAAEAPEPPGEQADGEQGSPAAAWEPFGGKSLEEIWKAATPLLTTFPTIRVRGSMWNRRSLAAARRRAQRILGVDLSPVVRVRRFPVAPS</sequence>
<keyword evidence="4" id="KW-1185">Reference proteome</keyword>
<dbReference type="EMBL" id="VXBU01012608">
    <property type="protein sequence ID" value="NXN86099.1"/>
    <property type="molecule type" value="Genomic_DNA"/>
</dbReference>
<dbReference type="InterPro" id="IPR026695">
    <property type="entry name" value="Ccdc71/71L"/>
</dbReference>
<organism evidence="3 4">
    <name type="scientific">Bombycilla garrulus</name>
    <name type="common">Bohemian waxwing</name>
    <name type="synonym">Lanius garrulus</name>
    <dbReference type="NCBI Taxonomy" id="125297"/>
    <lineage>
        <taxon>Eukaryota</taxon>
        <taxon>Metazoa</taxon>
        <taxon>Chordata</taxon>
        <taxon>Craniata</taxon>
        <taxon>Vertebrata</taxon>
        <taxon>Euteleostomi</taxon>
        <taxon>Archelosauria</taxon>
        <taxon>Archosauria</taxon>
        <taxon>Dinosauria</taxon>
        <taxon>Saurischia</taxon>
        <taxon>Theropoda</taxon>
        <taxon>Coelurosauria</taxon>
        <taxon>Aves</taxon>
        <taxon>Neognathae</taxon>
        <taxon>Neoaves</taxon>
        <taxon>Telluraves</taxon>
        <taxon>Australaves</taxon>
        <taxon>Passeriformes</taxon>
        <taxon>Bombycillidae</taxon>
        <taxon>Bombycilla</taxon>
    </lineage>
</organism>
<protein>
    <submittedName>
        <fullName evidence="3">CC71L protein</fullName>
    </submittedName>
</protein>